<keyword evidence="4" id="KW-1185">Reference proteome</keyword>
<dbReference type="Proteomes" id="UP000026915">
    <property type="component" value="Chromosome 1"/>
</dbReference>
<dbReference type="InterPro" id="IPR032675">
    <property type="entry name" value="LRR_dom_sf"/>
</dbReference>
<dbReference type="EMBL" id="CM001879">
    <property type="protein sequence ID" value="EOX93489.1"/>
    <property type="molecule type" value="Genomic_DNA"/>
</dbReference>
<accession>A0A061DL01</accession>
<dbReference type="AlphaFoldDB" id="A0A061DL01"/>
<reference evidence="3 4" key="1">
    <citation type="journal article" date="2013" name="Genome Biol.">
        <title>The genome sequence of the most widely cultivated cacao type and its use to identify candidate genes regulating pod color.</title>
        <authorList>
            <person name="Motamayor J.C."/>
            <person name="Mockaitis K."/>
            <person name="Schmutz J."/>
            <person name="Haiminen N."/>
            <person name="Iii D.L."/>
            <person name="Cornejo O."/>
            <person name="Findley S.D."/>
            <person name="Zheng P."/>
            <person name="Utro F."/>
            <person name="Royaert S."/>
            <person name="Saski C."/>
            <person name="Jenkins J."/>
            <person name="Podicheti R."/>
            <person name="Zhao M."/>
            <person name="Scheffler B.E."/>
            <person name="Stack J.C."/>
            <person name="Feltus F.A."/>
            <person name="Mustiga G.M."/>
            <person name="Amores F."/>
            <person name="Phillips W."/>
            <person name="Marelli J.P."/>
            <person name="May G.D."/>
            <person name="Shapiro H."/>
            <person name="Ma J."/>
            <person name="Bustamante C.D."/>
            <person name="Schnell R.J."/>
            <person name="Main D."/>
            <person name="Gilbert D."/>
            <person name="Parida L."/>
            <person name="Kuhn D.N."/>
        </authorList>
    </citation>
    <scope>NUCLEOTIDE SEQUENCE [LARGE SCALE GENOMIC DNA]</scope>
    <source>
        <strain evidence="4">cv. Matina 1-6</strain>
    </source>
</reference>
<dbReference type="STRING" id="3641.A0A061DL01"/>
<dbReference type="OMA" id="LEIHDCQ"/>
<evidence type="ECO:0000313" key="3">
    <source>
        <dbReference type="EMBL" id="EOX93489.1"/>
    </source>
</evidence>
<organism evidence="3 4">
    <name type="scientific">Theobroma cacao</name>
    <name type="common">Cacao</name>
    <name type="synonym">Cocoa</name>
    <dbReference type="NCBI Taxonomy" id="3641"/>
    <lineage>
        <taxon>Eukaryota</taxon>
        <taxon>Viridiplantae</taxon>
        <taxon>Streptophyta</taxon>
        <taxon>Embryophyta</taxon>
        <taxon>Tracheophyta</taxon>
        <taxon>Spermatophyta</taxon>
        <taxon>Magnoliopsida</taxon>
        <taxon>eudicotyledons</taxon>
        <taxon>Gunneridae</taxon>
        <taxon>Pentapetalae</taxon>
        <taxon>rosids</taxon>
        <taxon>malvids</taxon>
        <taxon>Malvales</taxon>
        <taxon>Malvaceae</taxon>
        <taxon>Byttnerioideae</taxon>
        <taxon>Theobroma</taxon>
    </lineage>
</organism>
<dbReference type="HOGENOM" id="CLU_022302_1_0_1"/>
<evidence type="ECO:0000259" key="2">
    <source>
        <dbReference type="Pfam" id="PF23247"/>
    </source>
</evidence>
<dbReference type="Gramene" id="EOX93489">
    <property type="protein sequence ID" value="EOX93489"/>
    <property type="gene ID" value="TCM_002352"/>
</dbReference>
<dbReference type="InterPro" id="IPR050905">
    <property type="entry name" value="Plant_NBS-LRR"/>
</dbReference>
<dbReference type="PANTHER" id="PTHR33463">
    <property type="entry name" value="NB-ARC DOMAIN-CONTAINING PROTEIN-RELATED"/>
    <property type="match status" value="1"/>
</dbReference>
<sequence>MRALEVHDCGKLKILVPSLVSFENLTTLEVSRCQGLKHLIAHSTAKSLVQLTRMRFCLGNYTFQFPSLEAATLRHCRPKMKNVPQENLRLMYSTDEDEGHWEGDRNTTIQLLFMETVEYRAIEYLVLSDSSKLMDIRNWNPQGILDFKNLKFLKVYICRTSRYAFNPSMAMDLVHLEKLEIHDCQMLKEVVTTQGLAKKERMSKKLFPKLASLLFNAVPNLTRFCSGNYFEFPTLKELWVQSCPMLKTFISSSLTRNNSGQCLHTDLTVLFDEKVTFPSLEELGIIDMGSLRKISKSMVQLKRMRITDCKMIEEIIANGGDEEKDDIIFKQLEILRLQSLPRLRSFCSGYHHFEFPDLVKFIATECPELSVFSIGEISTPLLRRICLTGEDDGPLVNRDLNTTIKGSYTEKTRNEVEELKFLEWMLSELWRPSVE</sequence>
<dbReference type="SUPFAM" id="SSF52058">
    <property type="entry name" value="L domain-like"/>
    <property type="match status" value="1"/>
</dbReference>
<dbReference type="Pfam" id="PF23247">
    <property type="entry name" value="LRR_RPS2"/>
    <property type="match status" value="2"/>
</dbReference>
<feature type="domain" description="Disease resistance protein At4g27190-like leucine-rich repeats" evidence="2">
    <location>
        <begin position="121"/>
        <end position="185"/>
    </location>
</feature>
<proteinExistence type="predicted"/>
<dbReference type="InterPro" id="IPR057135">
    <property type="entry name" value="At4g27190-like_LRR"/>
</dbReference>
<evidence type="ECO:0000256" key="1">
    <source>
        <dbReference type="ARBA" id="ARBA00022821"/>
    </source>
</evidence>
<gene>
    <name evidence="3" type="ORF">TCM_002352</name>
</gene>
<dbReference type="PANTHER" id="PTHR33463:SF198">
    <property type="entry name" value="RPP4C3"/>
    <property type="match status" value="1"/>
</dbReference>
<evidence type="ECO:0000313" key="4">
    <source>
        <dbReference type="Proteomes" id="UP000026915"/>
    </source>
</evidence>
<protein>
    <recommendedName>
        <fullName evidence="2">Disease resistance protein At4g27190-like leucine-rich repeats domain-containing protein</fullName>
    </recommendedName>
</protein>
<keyword evidence="1" id="KW-0611">Plant defense</keyword>
<feature type="domain" description="Disease resistance protein At4g27190-like leucine-rich repeats" evidence="2">
    <location>
        <begin position="275"/>
        <end position="371"/>
    </location>
</feature>
<name>A0A061DL01_THECC</name>
<dbReference type="Gene3D" id="3.80.10.10">
    <property type="entry name" value="Ribonuclease Inhibitor"/>
    <property type="match status" value="1"/>
</dbReference>
<dbReference type="eggNOG" id="KOG4658">
    <property type="taxonomic scope" value="Eukaryota"/>
</dbReference>
<dbReference type="InParanoid" id="A0A061DL01"/>